<keyword evidence="4" id="KW-1185">Reference proteome</keyword>
<dbReference type="EMBL" id="VUNR01000004">
    <property type="protein sequence ID" value="MSU07999.1"/>
    <property type="molecule type" value="Genomic_DNA"/>
</dbReference>
<dbReference type="Pfam" id="PF01522">
    <property type="entry name" value="Polysacc_deac_1"/>
    <property type="match status" value="1"/>
</dbReference>
<dbReference type="Proteomes" id="UP000433181">
    <property type="component" value="Unassembled WGS sequence"/>
</dbReference>
<organism evidence="3 4">
    <name type="scientific">Anaerovibrio slackiae</name>
    <dbReference type="NCBI Taxonomy" id="2652309"/>
    <lineage>
        <taxon>Bacteria</taxon>
        <taxon>Bacillati</taxon>
        <taxon>Bacillota</taxon>
        <taxon>Negativicutes</taxon>
        <taxon>Selenomonadales</taxon>
        <taxon>Selenomonadaceae</taxon>
        <taxon>Anaerovibrio</taxon>
    </lineage>
</organism>
<dbReference type="GO" id="GO:0016810">
    <property type="term" value="F:hydrolase activity, acting on carbon-nitrogen (but not peptide) bonds"/>
    <property type="evidence" value="ECO:0007669"/>
    <property type="project" value="InterPro"/>
</dbReference>
<keyword evidence="1" id="KW-0732">Signal</keyword>
<dbReference type="GeneID" id="96777914"/>
<dbReference type="SUPFAM" id="SSF88713">
    <property type="entry name" value="Glycoside hydrolase/deacetylase"/>
    <property type="match status" value="1"/>
</dbReference>
<evidence type="ECO:0000313" key="4">
    <source>
        <dbReference type="Proteomes" id="UP000433181"/>
    </source>
</evidence>
<dbReference type="AlphaFoldDB" id="A0A6I2UE68"/>
<dbReference type="RefSeq" id="WP_154406100.1">
    <property type="nucleotide sequence ID" value="NZ_VUNR01000004.1"/>
</dbReference>
<proteinExistence type="predicted"/>
<protein>
    <submittedName>
        <fullName evidence="3">Polysaccharide deacetylase family protein</fullName>
    </submittedName>
</protein>
<dbReference type="GO" id="GO:0005975">
    <property type="term" value="P:carbohydrate metabolic process"/>
    <property type="evidence" value="ECO:0007669"/>
    <property type="project" value="InterPro"/>
</dbReference>
<dbReference type="InterPro" id="IPR011330">
    <property type="entry name" value="Glyco_hydro/deAcase_b/a-brl"/>
</dbReference>
<dbReference type="PROSITE" id="PS51677">
    <property type="entry name" value="NODB"/>
    <property type="match status" value="1"/>
</dbReference>
<dbReference type="PANTHER" id="PTHR34216">
    <property type="match status" value="1"/>
</dbReference>
<dbReference type="Gene3D" id="3.20.20.370">
    <property type="entry name" value="Glycoside hydrolase/deacetylase"/>
    <property type="match status" value="1"/>
</dbReference>
<reference evidence="3 4" key="1">
    <citation type="submission" date="2019-08" db="EMBL/GenBank/DDBJ databases">
        <title>In-depth cultivation of the pig gut microbiome towards novel bacterial diversity and tailored functional studies.</title>
        <authorList>
            <person name="Wylensek D."/>
            <person name="Hitch T.C.A."/>
            <person name="Clavel T."/>
        </authorList>
    </citation>
    <scope>NUCLEOTIDE SEQUENCE [LARGE SCALE GENOMIC DNA]</scope>
    <source>
        <strain evidence="3 4">WCA-693-APC-5D-A</strain>
    </source>
</reference>
<gene>
    <name evidence="3" type="ORF">FYJ84_03210</name>
</gene>
<dbReference type="InterPro" id="IPR002509">
    <property type="entry name" value="NODB_dom"/>
</dbReference>
<feature type="domain" description="NodB homology" evidence="2">
    <location>
        <begin position="91"/>
        <end position="281"/>
    </location>
</feature>
<name>A0A6I2UE68_9FIRM</name>
<accession>A0A6I2UE68</accession>
<evidence type="ECO:0000313" key="3">
    <source>
        <dbReference type="EMBL" id="MSU07999.1"/>
    </source>
</evidence>
<sequence length="281" mass="31900">MVLSLKQWGLICLYLLIAVLLAGFLCLEREAAVGVPVLSYHQVNDEDDNALTVPTAVFEQQMAYLHDNGYHAITPDQLNAYLTEGAPLPEKPVLITFDDGYRDNYENAFPVLQKYGMTATIFLISDFMDRFDKYLTWQQVQEMSEAGIYMGAHTLSHFELPGLSKAELYQQIEGGKLAIEWKTLRFTEYIAYPCGSYNADVLAVARDCGFKGGFTVRYDLVHPGDNPYLLSRVPIFGHNAHSFWKFKLRLHGAPLWGRLERLRAMLIRTGHPTMASIIWLP</sequence>
<evidence type="ECO:0000256" key="1">
    <source>
        <dbReference type="ARBA" id="ARBA00022729"/>
    </source>
</evidence>
<dbReference type="PANTHER" id="PTHR34216:SF7">
    <property type="entry name" value="POLY-BETA-1,6-N-ACETYL-D-GLUCOSAMINE N-DEACETYLASE"/>
    <property type="match status" value="1"/>
</dbReference>
<dbReference type="InterPro" id="IPR051398">
    <property type="entry name" value="Polysacch_Deacetylase"/>
</dbReference>
<dbReference type="CDD" id="cd10918">
    <property type="entry name" value="CE4_NodB_like_5s_6s"/>
    <property type="match status" value="1"/>
</dbReference>
<comment type="caution">
    <text evidence="3">The sequence shown here is derived from an EMBL/GenBank/DDBJ whole genome shotgun (WGS) entry which is preliminary data.</text>
</comment>
<evidence type="ECO:0000259" key="2">
    <source>
        <dbReference type="PROSITE" id="PS51677"/>
    </source>
</evidence>